<keyword evidence="7 8" id="KW-0472">Membrane</keyword>
<comment type="subcellular location">
    <subcellularLocation>
        <location evidence="1">Cell membrane</location>
        <topology evidence="1">Multi-pass membrane protein</topology>
    </subcellularLocation>
</comment>
<evidence type="ECO:0000256" key="6">
    <source>
        <dbReference type="ARBA" id="ARBA00023065"/>
    </source>
</evidence>
<evidence type="ECO:0000256" key="4">
    <source>
        <dbReference type="ARBA" id="ARBA00022692"/>
    </source>
</evidence>
<dbReference type="Pfam" id="PF25539">
    <property type="entry name" value="Bestrophin_2"/>
    <property type="match status" value="1"/>
</dbReference>
<feature type="transmembrane region" description="Helical" evidence="8">
    <location>
        <begin position="98"/>
        <end position="120"/>
    </location>
</feature>
<evidence type="ECO:0000256" key="8">
    <source>
        <dbReference type="SAM" id="Phobius"/>
    </source>
</evidence>
<accession>A0A1Y1IAP1</accession>
<dbReference type="PANTHER" id="PTHR33281:SF19">
    <property type="entry name" value="VOLTAGE-DEPENDENT ANION CHANNEL-FORMING PROTEIN YNEE"/>
    <property type="match status" value="1"/>
</dbReference>
<feature type="transmembrane region" description="Helical" evidence="8">
    <location>
        <begin position="306"/>
        <end position="332"/>
    </location>
</feature>
<dbReference type="InterPro" id="IPR044669">
    <property type="entry name" value="YneE/VCCN1/2-like"/>
</dbReference>
<gene>
    <name evidence="9" type="ORF">KFL_002530010</name>
</gene>
<keyword evidence="2" id="KW-0813">Transport</keyword>
<keyword evidence="10" id="KW-1185">Reference proteome</keyword>
<proteinExistence type="predicted"/>
<keyword evidence="5 8" id="KW-1133">Transmembrane helix</keyword>
<reference evidence="9 10" key="1">
    <citation type="journal article" date="2014" name="Nat. Commun.">
        <title>Klebsormidium flaccidum genome reveals primary factors for plant terrestrial adaptation.</title>
        <authorList>
            <person name="Hori K."/>
            <person name="Maruyama F."/>
            <person name="Fujisawa T."/>
            <person name="Togashi T."/>
            <person name="Yamamoto N."/>
            <person name="Seo M."/>
            <person name="Sato S."/>
            <person name="Yamada T."/>
            <person name="Mori H."/>
            <person name="Tajima N."/>
            <person name="Moriyama T."/>
            <person name="Ikeuchi M."/>
            <person name="Watanabe M."/>
            <person name="Wada H."/>
            <person name="Kobayashi K."/>
            <person name="Saito M."/>
            <person name="Masuda T."/>
            <person name="Sasaki-Sekimoto Y."/>
            <person name="Mashiguchi K."/>
            <person name="Awai K."/>
            <person name="Shimojima M."/>
            <person name="Masuda S."/>
            <person name="Iwai M."/>
            <person name="Nobusawa T."/>
            <person name="Narise T."/>
            <person name="Kondo S."/>
            <person name="Saito H."/>
            <person name="Sato R."/>
            <person name="Murakawa M."/>
            <person name="Ihara Y."/>
            <person name="Oshima-Yamada Y."/>
            <person name="Ohtaka K."/>
            <person name="Satoh M."/>
            <person name="Sonobe K."/>
            <person name="Ishii M."/>
            <person name="Ohtani R."/>
            <person name="Kanamori-Sato M."/>
            <person name="Honoki R."/>
            <person name="Miyazaki D."/>
            <person name="Mochizuki H."/>
            <person name="Umetsu J."/>
            <person name="Higashi K."/>
            <person name="Shibata D."/>
            <person name="Kamiya Y."/>
            <person name="Sato N."/>
            <person name="Nakamura Y."/>
            <person name="Tabata S."/>
            <person name="Ida S."/>
            <person name="Kurokawa K."/>
            <person name="Ohta H."/>
        </authorList>
    </citation>
    <scope>NUCLEOTIDE SEQUENCE [LARGE SCALE GENOMIC DNA]</scope>
    <source>
        <strain evidence="9 10">NIES-2285</strain>
    </source>
</reference>
<dbReference type="EMBL" id="DF237202">
    <property type="protein sequence ID" value="GAQ85756.1"/>
    <property type="molecule type" value="Genomic_DNA"/>
</dbReference>
<dbReference type="Proteomes" id="UP000054558">
    <property type="component" value="Unassembled WGS sequence"/>
</dbReference>
<keyword evidence="3" id="KW-1003">Cell membrane</keyword>
<feature type="transmembrane region" description="Helical" evidence="8">
    <location>
        <begin position="338"/>
        <end position="360"/>
    </location>
</feature>
<dbReference type="PANTHER" id="PTHR33281">
    <property type="entry name" value="UPF0187 PROTEIN YNEE"/>
    <property type="match status" value="1"/>
</dbReference>
<feature type="transmembrane region" description="Helical" evidence="8">
    <location>
        <begin position="140"/>
        <end position="161"/>
    </location>
</feature>
<evidence type="ECO:0000256" key="1">
    <source>
        <dbReference type="ARBA" id="ARBA00004651"/>
    </source>
</evidence>
<dbReference type="GO" id="GO:0005886">
    <property type="term" value="C:plasma membrane"/>
    <property type="evidence" value="ECO:0007669"/>
    <property type="project" value="UniProtKB-SubCell"/>
</dbReference>
<evidence type="ECO:0000256" key="5">
    <source>
        <dbReference type="ARBA" id="ARBA00022989"/>
    </source>
</evidence>
<protein>
    <submittedName>
        <fullName evidence="9">Uncharacterized protein</fullName>
    </submittedName>
</protein>
<evidence type="ECO:0000313" key="10">
    <source>
        <dbReference type="Proteomes" id="UP000054558"/>
    </source>
</evidence>
<evidence type="ECO:0000313" key="9">
    <source>
        <dbReference type="EMBL" id="GAQ85756.1"/>
    </source>
</evidence>
<organism evidence="9 10">
    <name type="scientific">Klebsormidium nitens</name>
    <name type="common">Green alga</name>
    <name type="synonym">Ulothrix nitens</name>
    <dbReference type="NCBI Taxonomy" id="105231"/>
    <lineage>
        <taxon>Eukaryota</taxon>
        <taxon>Viridiplantae</taxon>
        <taxon>Streptophyta</taxon>
        <taxon>Klebsormidiophyceae</taxon>
        <taxon>Klebsormidiales</taxon>
        <taxon>Klebsormidiaceae</taxon>
        <taxon>Klebsormidium</taxon>
    </lineage>
</organism>
<name>A0A1Y1IAP1_KLENI</name>
<sequence>MDAKAHHGEAVSEVERPHQSAIDMYHLAALPTKGAVTPGLGDDDVRLAGATLFGKPQGKELSGFQEPSPYEAALIPLKQANLHPIRLLFHLGASSIKMVFQSVSFWGLIAAHLLLLVFYYKVSNQHSKVDTATADGYPWPFIRSSTYAGYLGSLVSFCLVFQTTQSYNRFFQQYTACCEILSSSSAFAMGIRTHFPDGAFPDAAAVRTRLQKYLMAQLYLGFTWLPHYKANNLHEWAFGHVSKMGLLLPEEEGKLLALPHSAVLYLEIELLIEDLLFREFARGHISERSHDYLAQFKGSMMNNFDLIYNLAAMPVPFAFYQLLNVMAIGYLALLCYTYISLSYFYSLVPFALTALVTLGLRELSNALADPFGADETDIPILDKVAAFHGFCERVVAAEPSSFEFKPAK</sequence>
<evidence type="ECO:0000256" key="7">
    <source>
        <dbReference type="ARBA" id="ARBA00023136"/>
    </source>
</evidence>
<keyword evidence="4 8" id="KW-0812">Transmembrane</keyword>
<evidence type="ECO:0000256" key="3">
    <source>
        <dbReference type="ARBA" id="ARBA00022475"/>
    </source>
</evidence>
<dbReference type="GO" id="GO:0005254">
    <property type="term" value="F:chloride channel activity"/>
    <property type="evidence" value="ECO:0007669"/>
    <property type="project" value="InterPro"/>
</dbReference>
<dbReference type="AlphaFoldDB" id="A0A1Y1IAP1"/>
<keyword evidence="6" id="KW-0406">Ion transport</keyword>
<evidence type="ECO:0000256" key="2">
    <source>
        <dbReference type="ARBA" id="ARBA00022448"/>
    </source>
</evidence>